<feature type="region of interest" description="Disordered" evidence="1">
    <location>
        <begin position="200"/>
        <end position="233"/>
    </location>
</feature>
<dbReference type="Proteomes" id="UP000693738">
    <property type="component" value="Unassembled WGS sequence"/>
</dbReference>
<reference evidence="4" key="1">
    <citation type="submission" date="2021-05" db="EMBL/GenBank/DDBJ databases">
        <authorList>
            <person name="Khan N."/>
        </authorList>
    </citation>
    <scope>NUCLEOTIDE SEQUENCE</scope>
</reference>
<dbReference type="GO" id="GO:0046856">
    <property type="term" value="P:phosphatidylinositol dephosphorylation"/>
    <property type="evidence" value="ECO:0007669"/>
    <property type="project" value="TreeGrafter"/>
</dbReference>
<dbReference type="InterPro" id="IPR034753">
    <property type="entry name" value="hSac2"/>
</dbReference>
<dbReference type="Pfam" id="PF12456">
    <property type="entry name" value="hSac2"/>
    <property type="match status" value="1"/>
</dbReference>
<feature type="region of interest" description="Disordered" evidence="1">
    <location>
        <begin position="321"/>
        <end position="359"/>
    </location>
</feature>
<feature type="region of interest" description="Disordered" evidence="1">
    <location>
        <begin position="107"/>
        <end position="168"/>
    </location>
</feature>
<dbReference type="GO" id="GO:0005783">
    <property type="term" value="C:endoplasmic reticulum"/>
    <property type="evidence" value="ECO:0007669"/>
    <property type="project" value="TreeGrafter"/>
</dbReference>
<dbReference type="PANTHER" id="PTHR45662">
    <property type="entry name" value="PHOSPHATIDYLINOSITIDE PHOSPHATASE SAC1"/>
    <property type="match status" value="1"/>
</dbReference>
<dbReference type="PROSITE" id="PS50275">
    <property type="entry name" value="SAC"/>
    <property type="match status" value="1"/>
</dbReference>
<dbReference type="InterPro" id="IPR002013">
    <property type="entry name" value="SAC_dom"/>
</dbReference>
<proteinExistence type="predicted"/>
<comment type="caution">
    <text evidence="4">The sequence shown here is derived from an EMBL/GenBank/DDBJ whole genome shotgun (WGS) entry which is preliminary data.</text>
</comment>
<evidence type="ECO:0000313" key="4">
    <source>
        <dbReference type="EMBL" id="CAG7559314.1"/>
    </source>
</evidence>
<evidence type="ECO:0000259" key="2">
    <source>
        <dbReference type="PROSITE" id="PS50275"/>
    </source>
</evidence>
<gene>
    <name evidence="4" type="ORF">FEQUK3_LOCUS5003</name>
</gene>
<dbReference type="Pfam" id="PF02383">
    <property type="entry name" value="Syja_N"/>
    <property type="match status" value="1"/>
</dbReference>
<dbReference type="GO" id="GO:0043812">
    <property type="term" value="F:phosphatidylinositol-4-phosphate phosphatase activity"/>
    <property type="evidence" value="ECO:0007669"/>
    <property type="project" value="TreeGrafter"/>
</dbReference>
<evidence type="ECO:0000256" key="1">
    <source>
        <dbReference type="SAM" id="MobiDB-lite"/>
    </source>
</evidence>
<feature type="domain" description="HSac2" evidence="3">
    <location>
        <begin position="690"/>
        <end position="843"/>
    </location>
</feature>
<sequence length="943" mass="105146">MPAIARKLLICAAIDGLVIQPLSSKGQRPFQPVRVKYGDASISHVPREHVPDDSKPDLSFEAFGVIGLITVSKLSYLVTITRRQQVAQICGHPIYVVTEVAVTPCTSKGGAEEAIRRTSDHLSRQSRDSGNESDTSEEDVEFPSRASDEVDDAVIEDGDARPGSARSRVAEDVIRRRGSYGRFAQRWFSRSGWTLDQKRNMGLSNAPKVPETGSTATETSDQTQEGLEQVAPSEPELLPKLLRTAQVLFGSSRSFYFSYDFDLTRSLDERSVPPNTETPLHHQVDEVFFWNRHLLQPFTSSGQDCLALPLMQGFVGQRTFVVDNQPPQNDDKGKDSVELSDLSPSKEHPDFPGLGSSRASIDLRPSEKKYLITVISRRSTKRAGLRYLRRGIDQDGFVANMVETEQLLSTPTWDPSSNIYSFLQVRGSIPLFFTQSPYAFKPTPIQQHSKEANQTACRKHFESLSRNYGKLQIINLVEKHGVESIIGSAYEKAIDEVNKGTAQDNNIPFEWFDFHAACKGMKFENVSMLLDQLRDKIESFGSTKQNDGKQLARQQGVFRTNCMDCLDRTNVCQSSFAKHMLEVQLKEEGFDMSAQTDQVTAWFNTLWADNGDAVSKQYASTAAMKGDYTRTRKRDYRGALNDLGLGLARYYSGMVNDYFSQAAIDFLLGNVTERIFEEFESDMMTKDPAVSITKMRELAVELCQKRVIADEKEEFHGGWVLLSPTTPDTIRSWPLEEVVLLLTDAALYSCRFDWKSDKVSSFERVELDSVTGIKYGTYITSTISLSHVDEIKNAGFVVTYSPGKSDIRRTNTRTLSSHGAVPGKENPAEQKDASLPASLANLLTSKNSSASPPSVRRLVFKATNMDSSVAVLGDDGPKQTETQQVSTICGDIERLALERQPGHPEEERKTLVETGSIISLEEAKKNTSLLEQLGHSLKKMVWA</sequence>
<feature type="compositionally biased region" description="Polar residues" evidence="1">
    <location>
        <begin position="212"/>
        <end position="226"/>
    </location>
</feature>
<feature type="domain" description="SAC" evidence="2">
    <location>
        <begin position="251"/>
        <end position="620"/>
    </location>
</feature>
<accession>A0A8J2NIE9</accession>
<name>A0A8J2NIE9_FUSEQ</name>
<dbReference type="InterPro" id="IPR022158">
    <property type="entry name" value="Inositol_phosphatase"/>
</dbReference>
<dbReference type="PANTHER" id="PTHR45662:SF7">
    <property type="entry name" value="SACI DOMAIN PROTEIN (AFU_ORTHOLOGUE AFUA_1G15890)"/>
    <property type="match status" value="1"/>
</dbReference>
<dbReference type="PROSITE" id="PS51791">
    <property type="entry name" value="HSAC2"/>
    <property type="match status" value="1"/>
</dbReference>
<dbReference type="AlphaFoldDB" id="A0A8J2NIE9"/>
<evidence type="ECO:0000259" key="3">
    <source>
        <dbReference type="PROSITE" id="PS51791"/>
    </source>
</evidence>
<evidence type="ECO:0000313" key="5">
    <source>
        <dbReference type="Proteomes" id="UP000693738"/>
    </source>
</evidence>
<organism evidence="4 5">
    <name type="scientific">Fusarium equiseti</name>
    <name type="common">Fusarium scirpi</name>
    <dbReference type="NCBI Taxonomy" id="61235"/>
    <lineage>
        <taxon>Eukaryota</taxon>
        <taxon>Fungi</taxon>
        <taxon>Dikarya</taxon>
        <taxon>Ascomycota</taxon>
        <taxon>Pezizomycotina</taxon>
        <taxon>Sordariomycetes</taxon>
        <taxon>Hypocreomycetidae</taxon>
        <taxon>Hypocreales</taxon>
        <taxon>Nectriaceae</taxon>
        <taxon>Fusarium</taxon>
        <taxon>Fusarium incarnatum-equiseti species complex</taxon>
    </lineage>
</organism>
<feature type="compositionally biased region" description="Basic and acidic residues" evidence="1">
    <location>
        <begin position="110"/>
        <end position="130"/>
    </location>
</feature>
<feature type="region of interest" description="Disordered" evidence="1">
    <location>
        <begin position="808"/>
        <end position="831"/>
    </location>
</feature>
<protein>
    <submittedName>
        <fullName evidence="4">Uncharacterized protein</fullName>
    </submittedName>
</protein>
<dbReference type="EMBL" id="CAJSTJ010000129">
    <property type="protein sequence ID" value="CAG7559314.1"/>
    <property type="molecule type" value="Genomic_DNA"/>
</dbReference>